<proteinExistence type="predicted"/>
<gene>
    <name evidence="7" type="ORF">SYN_02752</name>
</gene>
<comment type="catalytic activity">
    <reaction evidence="5">
        <text>a 2'-deoxyadenosine in DNA + S-adenosyl-L-methionine = an N(6)-methyl-2'-deoxyadenosine in DNA + S-adenosyl-L-homocysteine + H(+)</text>
        <dbReference type="Rhea" id="RHEA:15197"/>
        <dbReference type="Rhea" id="RHEA-COMP:12418"/>
        <dbReference type="Rhea" id="RHEA-COMP:12419"/>
        <dbReference type="ChEBI" id="CHEBI:15378"/>
        <dbReference type="ChEBI" id="CHEBI:57856"/>
        <dbReference type="ChEBI" id="CHEBI:59789"/>
        <dbReference type="ChEBI" id="CHEBI:90615"/>
        <dbReference type="ChEBI" id="CHEBI:90616"/>
        <dbReference type="EC" id="2.1.1.72"/>
    </reaction>
</comment>
<dbReference type="GO" id="GO:0006304">
    <property type="term" value="P:DNA modification"/>
    <property type="evidence" value="ECO:0007669"/>
    <property type="project" value="InterPro"/>
</dbReference>
<dbReference type="GO" id="GO:0009007">
    <property type="term" value="F:site-specific DNA-methyltransferase (adenine-specific) activity"/>
    <property type="evidence" value="ECO:0007669"/>
    <property type="project" value="UniProtKB-EC"/>
</dbReference>
<dbReference type="eggNOG" id="COG0286">
    <property type="taxonomic scope" value="Bacteria"/>
</dbReference>
<keyword evidence="8" id="KW-1185">Reference proteome</keyword>
<dbReference type="Proteomes" id="UP000001933">
    <property type="component" value="Chromosome"/>
</dbReference>
<evidence type="ECO:0000256" key="2">
    <source>
        <dbReference type="ARBA" id="ARBA00022603"/>
    </source>
</evidence>
<dbReference type="EC" id="2.1.1.72" evidence="1"/>
<dbReference type="Pfam" id="PF07669">
    <property type="entry name" value="Eco57I"/>
    <property type="match status" value="1"/>
</dbReference>
<dbReference type="HOGENOM" id="CLU_008940_0_0_7"/>
<dbReference type="InterPro" id="IPR011639">
    <property type="entry name" value="MethylTrfase_TaqI-like_dom"/>
</dbReference>
<dbReference type="PANTHER" id="PTHR33841">
    <property type="entry name" value="DNA METHYLTRANSFERASE YEEA-RELATED"/>
    <property type="match status" value="1"/>
</dbReference>
<evidence type="ECO:0000256" key="1">
    <source>
        <dbReference type="ARBA" id="ARBA00011900"/>
    </source>
</evidence>
<dbReference type="EMBL" id="CP000252">
    <property type="protein sequence ID" value="ABC76781.1"/>
    <property type="molecule type" value="Genomic_DNA"/>
</dbReference>
<keyword evidence="4" id="KW-0949">S-adenosyl-L-methionine</keyword>
<organism evidence="7 8">
    <name type="scientific">Syntrophus aciditrophicus (strain SB)</name>
    <dbReference type="NCBI Taxonomy" id="56780"/>
    <lineage>
        <taxon>Bacteria</taxon>
        <taxon>Pseudomonadati</taxon>
        <taxon>Thermodesulfobacteriota</taxon>
        <taxon>Syntrophia</taxon>
        <taxon>Syntrophales</taxon>
        <taxon>Syntrophaceae</taxon>
        <taxon>Syntrophus</taxon>
    </lineage>
</organism>
<evidence type="ECO:0000313" key="7">
    <source>
        <dbReference type="EMBL" id="ABC76781.1"/>
    </source>
</evidence>
<keyword evidence="2 7" id="KW-0489">Methyltransferase</keyword>
<evidence type="ECO:0000313" key="8">
    <source>
        <dbReference type="Proteomes" id="UP000001933"/>
    </source>
</evidence>
<reference evidence="7 8" key="1">
    <citation type="journal article" date="2007" name="Proc. Natl. Acad. Sci. U.S.A.">
        <title>The genome of Syntrophus aciditrophicus: life at the thermodynamic limit of microbial growth.</title>
        <authorList>
            <person name="McInerney M.J."/>
            <person name="Rohlin L."/>
            <person name="Mouttaki H."/>
            <person name="Kim U."/>
            <person name="Krupp R.S."/>
            <person name="Rios-Hernandez L."/>
            <person name="Sieber J."/>
            <person name="Struchtemeyer C.G."/>
            <person name="Bhattacharyya A."/>
            <person name="Campbell J.W."/>
            <person name="Gunsalus R.P."/>
        </authorList>
    </citation>
    <scope>NUCLEOTIDE SEQUENCE [LARGE SCALE GENOMIC DNA]</scope>
    <source>
        <strain evidence="7 8">SB</strain>
    </source>
</reference>
<dbReference type="STRING" id="56780.SYN_02752"/>
<dbReference type="GO" id="GO:0032259">
    <property type="term" value="P:methylation"/>
    <property type="evidence" value="ECO:0007669"/>
    <property type="project" value="UniProtKB-KW"/>
</dbReference>
<dbReference type="Gene3D" id="3.40.50.150">
    <property type="entry name" value="Vaccinia Virus protein VP39"/>
    <property type="match status" value="1"/>
</dbReference>
<evidence type="ECO:0000256" key="5">
    <source>
        <dbReference type="ARBA" id="ARBA00047942"/>
    </source>
</evidence>
<dbReference type="InterPro" id="IPR050953">
    <property type="entry name" value="N4_N6_ade-DNA_methylase"/>
</dbReference>
<dbReference type="REBASE" id="14144">
    <property type="entry name" value="SacSBORF2752P"/>
</dbReference>
<accession>Q2LRS4</accession>
<feature type="domain" description="Type II methyltransferase M.TaqI-like" evidence="6">
    <location>
        <begin position="343"/>
        <end position="576"/>
    </location>
</feature>
<dbReference type="PANTHER" id="PTHR33841:SF1">
    <property type="entry name" value="DNA METHYLTRANSFERASE A"/>
    <property type="match status" value="1"/>
</dbReference>
<evidence type="ECO:0000259" key="6">
    <source>
        <dbReference type="Pfam" id="PF07669"/>
    </source>
</evidence>
<protein>
    <recommendedName>
        <fullName evidence="1">site-specific DNA-methyltransferase (adenine-specific)</fullName>
        <ecNumber evidence="1">2.1.1.72</ecNumber>
    </recommendedName>
</protein>
<dbReference type="OrthoDB" id="9806213at2"/>
<dbReference type="PRINTS" id="PR00507">
    <property type="entry name" value="N12N6MTFRASE"/>
</dbReference>
<dbReference type="InterPro" id="IPR029063">
    <property type="entry name" value="SAM-dependent_MTases_sf"/>
</dbReference>
<dbReference type="KEGG" id="sat:SYN_02752"/>
<dbReference type="InParanoid" id="Q2LRS4"/>
<evidence type="ECO:0000256" key="4">
    <source>
        <dbReference type="ARBA" id="ARBA00022691"/>
    </source>
</evidence>
<dbReference type="SUPFAM" id="SSF53335">
    <property type="entry name" value="S-adenosyl-L-methionine-dependent methyltransferases"/>
    <property type="match status" value="1"/>
</dbReference>
<dbReference type="eggNOG" id="COG1002">
    <property type="taxonomic scope" value="Bacteria"/>
</dbReference>
<keyword evidence="3" id="KW-0808">Transferase</keyword>
<dbReference type="RefSeq" id="WP_011416814.1">
    <property type="nucleotide sequence ID" value="NC_007759.1"/>
</dbReference>
<sequence>MATLSSELRNKLERVVIEARDAAETAARAALETLAVHHHEPYPHMNPVQRELRNHLRARARQLGDRKLHKPDRSGKDHAIYHLTGDCAYEHWHRMLFARFLAENNLLIEPEENMAISLDEAGELARDEGVDMWVFASRCAQKMLPQIFRPDDPLLQVSFATEHILKLEKLLASLPWEVFTASDGLGWVYQFWQSKKKGEINRSEVKIGADEISAVTQLFTEPYMVEFLIHNTLGAWWAGKRLKAEGAASAGTEDELRAKLALPGLTWDYLRFVRGQDENGGPWRPAAGTFEGWPKAAKDIKALDPCCGSGHFLVALLRHLVPIRMDEEGLSANNAVEAVLRDNLHGLEIDERCCQIAAFALALAAWTYPGGGGYRLLPPLHIACTGIRQQATEEQWVKLAEQSGMPTQATEDDRIKNGLLNLHRLFSQAPILGSLINPKQLKADVFTADYEMIQPYLAAVLKAEEVDDETHEQAVAAAGMAKAANLLTGKYTLVITNVPYRQADDLDRTLLEYAEKNYPDAKTDLATVFYCRLNDMLSLTGSSAVVLPQGFLYKDYYARLRKRLFREHNFYVIARLGARAFRGINGEEVKVCLVIADKLNSTKKIVISQYLVTSGDADEKQQNLQVIAEVLVAQEDALVSAKYILRGEQKAKERLLEEYAWYSNGIQTGDYPRFGKCFWEVPAFLTQWSLQLSTVQESVTYGGREQCLLWESGCGSLHQFIREKVGPSRVKSWVRGLNCRDRRGVAISAMGELKATLYSGEIFDDNTVVIIPKSVDHFDALWAFCSDALYDRLVRKIDQSSKVRGALLRVPFDLAHWQKIAADKFPNGLPEPESDDPTQWLFHGWPEESTATLQVAVARLMGYHWPAELDCMMRLSEQTRALVKRCRELSKFVDEDGIVCIPSVHSEEPAAIRLNALLAETNIEQAKMRELTGGIDLDDWLRNSFFEQHCKLFHDRPFVWHIWDGRKRDGFHALVNYHKLCEGDGKGRRLLESLTYAYLGEWITRQKDGVKRGEEGAEDRLAAALELQKRLEAILAGEPPLDIFVRWKPLQKQPIGWEPDINDGVRLNIRPFLASDLPGCRTGAGILRYKPNIKWTKDRGKEPQRPKDEYPWFWGWDEKTVDFSGGETFDGNRWNACHYTNKVKQIARETAKKEKSNASKCSDNGLLW</sequence>
<name>Q2LRS4_SYNAS</name>
<evidence type="ECO:0000256" key="3">
    <source>
        <dbReference type="ARBA" id="ARBA00022679"/>
    </source>
</evidence>
<dbReference type="AlphaFoldDB" id="Q2LRS4"/>